<dbReference type="Proteomes" id="UP000732298">
    <property type="component" value="Unassembled WGS sequence"/>
</dbReference>
<sequence length="63" mass="6938">MGFDDKFGGGRGGGYNSGPRQMFDVTCSDCGKATQVPFKPMEGRPVYCRDCYMKHKGDSGSRY</sequence>
<dbReference type="NCBIfam" id="TIGR04272">
    <property type="entry name" value="cxxc_cxxc_Mbark"/>
    <property type="match status" value="1"/>
</dbReference>
<accession>A0A8T3YMN4</accession>
<dbReference type="AlphaFoldDB" id="A0A8T3YMN4"/>
<proteinExistence type="predicted"/>
<evidence type="ECO:0000313" key="3">
    <source>
        <dbReference type="Proteomes" id="UP000732298"/>
    </source>
</evidence>
<reference evidence="2" key="1">
    <citation type="submission" date="2020-07" db="EMBL/GenBank/DDBJ databases">
        <title>Huge and variable diversity of episymbiotic CPR bacteria and DPANN archaea in groundwater ecosystems.</title>
        <authorList>
            <person name="He C.Y."/>
            <person name="Keren R."/>
            <person name="Whittaker M."/>
            <person name="Farag I.F."/>
            <person name="Doudna J."/>
            <person name="Cate J.H.D."/>
            <person name="Banfield J.F."/>
        </authorList>
    </citation>
    <scope>NUCLEOTIDE SEQUENCE</scope>
    <source>
        <strain evidence="2">NC_groundwater_1296_Ag_S-0.2um_52_80</strain>
    </source>
</reference>
<protein>
    <recommendedName>
        <fullName evidence="1">CxxC-x17-CxxC domain-containing protein</fullName>
    </recommendedName>
</protein>
<dbReference type="EMBL" id="JACQPB010000056">
    <property type="protein sequence ID" value="MBI4210980.1"/>
    <property type="molecule type" value="Genomic_DNA"/>
</dbReference>
<evidence type="ECO:0000313" key="2">
    <source>
        <dbReference type="EMBL" id="MBI4210980.1"/>
    </source>
</evidence>
<organism evidence="2 3">
    <name type="scientific">Candidatus Iainarchaeum sp</name>
    <dbReference type="NCBI Taxonomy" id="3101447"/>
    <lineage>
        <taxon>Archaea</taxon>
        <taxon>Candidatus Iainarchaeota</taxon>
        <taxon>Candidatus Iainarchaeia</taxon>
        <taxon>Candidatus Iainarchaeales</taxon>
        <taxon>Candidatus Iainarchaeaceae</taxon>
        <taxon>Candidatus Iainarchaeum</taxon>
    </lineage>
</organism>
<name>A0A8T3YMN4_9ARCH</name>
<gene>
    <name evidence="2" type="ORF">HY544_05780</name>
</gene>
<evidence type="ECO:0000259" key="1">
    <source>
        <dbReference type="Pfam" id="PF23477"/>
    </source>
</evidence>
<comment type="caution">
    <text evidence="2">The sequence shown here is derived from an EMBL/GenBank/DDBJ whole genome shotgun (WGS) entry which is preliminary data.</text>
</comment>
<dbReference type="Pfam" id="PF23477">
    <property type="entry name" value="zf_Tbcl_2"/>
    <property type="match status" value="1"/>
</dbReference>
<feature type="domain" description="CxxC-x17-CxxC" evidence="1">
    <location>
        <begin position="20"/>
        <end position="56"/>
    </location>
</feature>
<dbReference type="InterPro" id="IPR026363">
    <property type="entry name" value="CxxC-x17-CxxC_dom"/>
</dbReference>